<dbReference type="InterPro" id="IPR001296">
    <property type="entry name" value="Glyco_trans_1"/>
</dbReference>
<dbReference type="Pfam" id="PF13439">
    <property type="entry name" value="Glyco_transf_4"/>
    <property type="match status" value="1"/>
</dbReference>
<feature type="domain" description="Glycosyltransferase subfamily 4-like N-terminal" evidence="14">
    <location>
        <begin position="29"/>
        <end position="183"/>
    </location>
</feature>
<keyword evidence="16" id="KW-1185">Reference proteome</keyword>
<dbReference type="SUPFAM" id="SSF53756">
    <property type="entry name" value="UDP-Glycosyltransferase/glycogen phosphorylase"/>
    <property type="match status" value="1"/>
</dbReference>
<dbReference type="InterPro" id="IPR028098">
    <property type="entry name" value="Glyco_trans_4-like_N"/>
</dbReference>
<evidence type="ECO:0000256" key="7">
    <source>
        <dbReference type="ARBA" id="ARBA00022989"/>
    </source>
</evidence>
<keyword evidence="6" id="KW-0256">Endoplasmic reticulum</keyword>
<accession>A0A9P0G288</accession>
<keyword evidence="7" id="KW-1133">Transmembrane helix</keyword>
<proteinExistence type="predicted"/>
<comment type="subcellular location">
    <subcellularLocation>
        <location evidence="1">Endoplasmic reticulum membrane</location>
        <topology evidence="1">Single-pass membrane protein</topology>
    </subcellularLocation>
</comment>
<evidence type="ECO:0000256" key="8">
    <source>
        <dbReference type="ARBA" id="ARBA00023136"/>
    </source>
</evidence>
<evidence type="ECO:0000256" key="5">
    <source>
        <dbReference type="ARBA" id="ARBA00022692"/>
    </source>
</evidence>
<evidence type="ECO:0000313" key="15">
    <source>
        <dbReference type="EMBL" id="CAH1099139.1"/>
    </source>
</evidence>
<evidence type="ECO:0000256" key="10">
    <source>
        <dbReference type="ARBA" id="ARBA00031566"/>
    </source>
</evidence>
<evidence type="ECO:0000256" key="2">
    <source>
        <dbReference type="ARBA" id="ARBA00004922"/>
    </source>
</evidence>
<dbReference type="Gene3D" id="3.40.50.2000">
    <property type="entry name" value="Glycogen Phosphorylase B"/>
    <property type="match status" value="2"/>
</dbReference>
<dbReference type="OrthoDB" id="614844at2759"/>
<evidence type="ECO:0000256" key="12">
    <source>
        <dbReference type="ARBA" id="ARBA00045071"/>
    </source>
</evidence>
<evidence type="ECO:0000256" key="3">
    <source>
        <dbReference type="ARBA" id="ARBA00022676"/>
    </source>
</evidence>
<dbReference type="PANTHER" id="PTHR13036:SF0">
    <property type="entry name" value="CHITOBIOSYLDIPHOSPHODOLICHOL BETA-MANNOSYLTRANSFERASE"/>
    <property type="match status" value="1"/>
</dbReference>
<dbReference type="GO" id="GO:0005789">
    <property type="term" value="C:endoplasmic reticulum membrane"/>
    <property type="evidence" value="ECO:0007669"/>
    <property type="project" value="UniProtKB-SubCell"/>
</dbReference>
<protein>
    <recommendedName>
        <fullName evidence="10">Beta-1,4-mannosyltransferase</fullName>
    </recommendedName>
    <alternativeName>
        <fullName evidence="11">GDP-Man:GlcNAc2-PP-dolichol mannosyltransferase</fullName>
    </alternativeName>
    <alternativeName>
        <fullName evidence="9">GDP-mannose-dolichol diphosphochitobiose mannosyltransferase</fullName>
    </alternativeName>
</protein>
<organism evidence="15 16">
    <name type="scientific">Psylliodes chrysocephalus</name>
    <dbReference type="NCBI Taxonomy" id="3402493"/>
    <lineage>
        <taxon>Eukaryota</taxon>
        <taxon>Metazoa</taxon>
        <taxon>Ecdysozoa</taxon>
        <taxon>Arthropoda</taxon>
        <taxon>Hexapoda</taxon>
        <taxon>Insecta</taxon>
        <taxon>Pterygota</taxon>
        <taxon>Neoptera</taxon>
        <taxon>Endopterygota</taxon>
        <taxon>Coleoptera</taxon>
        <taxon>Polyphaga</taxon>
        <taxon>Cucujiformia</taxon>
        <taxon>Chrysomeloidea</taxon>
        <taxon>Chrysomelidae</taxon>
        <taxon>Galerucinae</taxon>
        <taxon>Alticini</taxon>
        <taxon>Psylliodes</taxon>
    </lineage>
</organism>
<dbReference type="Pfam" id="PF00534">
    <property type="entry name" value="Glycos_transf_1"/>
    <property type="match status" value="1"/>
</dbReference>
<gene>
    <name evidence="15" type="ORF">PSYICH_LOCUS1187</name>
</gene>
<evidence type="ECO:0000256" key="1">
    <source>
        <dbReference type="ARBA" id="ARBA00004389"/>
    </source>
</evidence>
<evidence type="ECO:0000313" key="16">
    <source>
        <dbReference type="Proteomes" id="UP001153636"/>
    </source>
</evidence>
<comment type="catalytic activity">
    <reaction evidence="12">
        <text>an N,N'-diacetylchitobiosyl-diphospho-di-trans,poly-cis-dolichol + GDP-alpha-D-mannose = a beta-D-Man-(1-&gt;4)-beta-D-GlcNAc-(1-&gt;4)-alpha-D-GlcNAc-diphospho-di-trans,poly-cis-dolichol + GDP + H(+)</text>
        <dbReference type="Rhea" id="RHEA:13865"/>
        <dbReference type="Rhea" id="RHEA-COMP:19510"/>
        <dbReference type="Rhea" id="RHEA-COMP:19511"/>
        <dbReference type="ChEBI" id="CHEBI:15378"/>
        <dbReference type="ChEBI" id="CHEBI:57269"/>
        <dbReference type="ChEBI" id="CHEBI:57527"/>
        <dbReference type="ChEBI" id="CHEBI:58189"/>
        <dbReference type="ChEBI" id="CHEBI:58472"/>
        <dbReference type="EC" id="2.4.1.142"/>
    </reaction>
    <physiologicalReaction direction="left-to-right" evidence="12">
        <dbReference type="Rhea" id="RHEA:13866"/>
    </physiologicalReaction>
</comment>
<dbReference type="PANTHER" id="PTHR13036">
    <property type="entry name" value="BETA1,4 MANNOSYLTRANSFERASE"/>
    <property type="match status" value="1"/>
</dbReference>
<sequence length="430" mass="49284">MRKGKTKNVCIVVLGDIGRSPRMQYHSLSLAELGHTVDVIGYGETEPMHEIKKSPSIYYHYLVAPPTIPQRLINYVFKTIWQALNLIFLLVIARKPDILIVQNPPAIPALVICWLFSIISRCKFVIDWHNYACSIMALSLSNGNILTTITKQVEFFAGKRASHNFCVTNAMKNDLYKNWGISATTLYDKPPTIFKPISLEEKHKFLTKLGSTYSQLLSNDCTSLFTKETDNKVEHKSNRPGLLVSSTSWTEDEDFSILFSALREYENHIVEGNIKQLPLLICCITGKGHLKDYYYQKIKEQNWKHVIVLTPWLESGDYPLMLASADLGVCLHTSSSGLDLPMKVVDMFGCALPVCAYDFKCLDELVQDGKNGYKFSTTEELTQLLLNWFQNFPNDKFQKETAEKFKSELKTFQKLRWRENWLQNASFVFE</sequence>
<keyword evidence="3" id="KW-0328">Glycosyltransferase</keyword>
<dbReference type="AlphaFoldDB" id="A0A9P0G288"/>
<reference evidence="15" key="1">
    <citation type="submission" date="2022-01" db="EMBL/GenBank/DDBJ databases">
        <authorList>
            <person name="King R."/>
        </authorList>
    </citation>
    <scope>NUCLEOTIDE SEQUENCE</scope>
</reference>
<keyword evidence="5" id="KW-0812">Transmembrane</keyword>
<evidence type="ECO:0000256" key="11">
    <source>
        <dbReference type="ARBA" id="ARBA00033088"/>
    </source>
</evidence>
<dbReference type="FunFam" id="3.40.50.2000:FF:000109">
    <property type="entry name" value="Chitobiosyldiphosphodolichol beta-mannosyltransferase"/>
    <property type="match status" value="1"/>
</dbReference>
<dbReference type="InterPro" id="IPR026051">
    <property type="entry name" value="ALG1-like"/>
</dbReference>
<dbReference type="Proteomes" id="UP001153636">
    <property type="component" value="Chromosome 1"/>
</dbReference>
<keyword evidence="4" id="KW-0808">Transferase</keyword>
<dbReference type="EMBL" id="OV651813">
    <property type="protein sequence ID" value="CAH1099139.1"/>
    <property type="molecule type" value="Genomic_DNA"/>
</dbReference>
<evidence type="ECO:0000256" key="4">
    <source>
        <dbReference type="ARBA" id="ARBA00022679"/>
    </source>
</evidence>
<evidence type="ECO:0000256" key="6">
    <source>
        <dbReference type="ARBA" id="ARBA00022824"/>
    </source>
</evidence>
<comment type="pathway">
    <text evidence="2">Protein modification; protein glycosylation.</text>
</comment>
<name>A0A9P0G288_9CUCU</name>
<keyword evidence="8" id="KW-0472">Membrane</keyword>
<evidence type="ECO:0000256" key="9">
    <source>
        <dbReference type="ARBA" id="ARBA00031434"/>
    </source>
</evidence>
<evidence type="ECO:0000259" key="13">
    <source>
        <dbReference type="Pfam" id="PF00534"/>
    </source>
</evidence>
<dbReference type="GO" id="GO:0004578">
    <property type="term" value="F:chitobiosyldiphosphodolichol beta-mannosyltransferase activity"/>
    <property type="evidence" value="ECO:0007669"/>
    <property type="project" value="UniProtKB-EC"/>
</dbReference>
<evidence type="ECO:0000259" key="14">
    <source>
        <dbReference type="Pfam" id="PF13439"/>
    </source>
</evidence>
<feature type="domain" description="Glycosyl transferase family 1" evidence="13">
    <location>
        <begin position="268"/>
        <end position="392"/>
    </location>
</feature>